<dbReference type="RefSeq" id="WP_257529370.1">
    <property type="nucleotide sequence ID" value="NZ_JANKAS010000002.1"/>
</dbReference>
<evidence type="ECO:0000256" key="10">
    <source>
        <dbReference type="ARBA" id="ARBA00022840"/>
    </source>
</evidence>
<keyword evidence="8" id="KW-0547">Nucleotide-binding</keyword>
<keyword evidence="6" id="KW-0808">Transferase</keyword>
<comment type="catalytic activity">
    <reaction evidence="1">
        <text>ATP + protein L-histidine = ADP + protein N-phospho-L-histidine.</text>
        <dbReference type="EC" id="2.7.13.3"/>
    </reaction>
</comment>
<feature type="transmembrane region" description="Helical" evidence="14">
    <location>
        <begin position="254"/>
        <end position="278"/>
    </location>
</feature>
<evidence type="ECO:0000256" key="4">
    <source>
        <dbReference type="ARBA" id="ARBA00022475"/>
    </source>
</evidence>
<evidence type="ECO:0000256" key="8">
    <source>
        <dbReference type="ARBA" id="ARBA00022741"/>
    </source>
</evidence>
<feature type="transmembrane region" description="Helical" evidence="14">
    <location>
        <begin position="321"/>
        <end position="340"/>
    </location>
</feature>
<evidence type="ECO:0000256" key="12">
    <source>
        <dbReference type="ARBA" id="ARBA00023012"/>
    </source>
</evidence>
<dbReference type="Pfam" id="PF00512">
    <property type="entry name" value="HisKA"/>
    <property type="match status" value="1"/>
</dbReference>
<evidence type="ECO:0000256" key="11">
    <source>
        <dbReference type="ARBA" id="ARBA00022989"/>
    </source>
</evidence>
<reference evidence="16" key="1">
    <citation type="submission" date="2022-07" db="EMBL/GenBank/DDBJ databases">
        <title>Enhanced cultured diversity of the mouse gut microbiota enables custom-made synthetic communities.</title>
        <authorList>
            <person name="Afrizal A."/>
        </authorList>
    </citation>
    <scope>NUCLEOTIDE SEQUENCE</scope>
    <source>
        <strain evidence="16">DSM 28593</strain>
    </source>
</reference>
<evidence type="ECO:0000259" key="15">
    <source>
        <dbReference type="PROSITE" id="PS50109"/>
    </source>
</evidence>
<sequence length="612" mass="69839">MGTKLRNISTHTITKIIAFILTIVLVTAMVLQGQYMLYLGLNPESLLIKEYKASESFHRQVDIAISQTISRLENPEGIPEEVDYYYYITDGKEKGKEITYTNAPEQNRNFFEKHENAFYALEKGEWSVGKGTSPQNNTRYYYPIDVQSTLYIAFPDEFMNEGQRAWQNERETLMPLGIGIIFCFALALLLIIYLFVVTGRKPQDKELYLTRVDHIYSDILIAALIPVSFIWLVLMDHIQYYNYMYQGLNAQQIYLMIAVGALTAAVSTIYGVVLLSLGRKIKAKKLIKNSFLYQLGYGVYDFTRSFFDGRKFEKYPLTKSLFYRQVVFIVTSAALVFFTFLFVLAAYPLAIFPPILEIAIIYWYIKGNNKTFEDINKGFNESLEEQMKSERMKINLVTNVSHDLKTPLTSIISYVDLLSKEEDLSQSARDYVKILSEKSNRLKQIVADLFDLAKSTSGDIHLDLETLDMKKLIEQTLGDMEDEIEKSGLQIKTKLPDKAVNVVSDGKKLYRVFQNVLDNALKYSHKGTRVYVELEEIAGKAIATIKNTAGYEMDFTPEEILQRFNRGDKSRSTEGSGLGLSIAESFTNVSGGNFDVQIDGDLFKVILSYSLV</sequence>
<organism evidence="16 17">
    <name type="scientific">Irregularibacter muris</name>
    <dbReference type="NCBI Taxonomy" id="1796619"/>
    <lineage>
        <taxon>Bacteria</taxon>
        <taxon>Bacillati</taxon>
        <taxon>Bacillota</taxon>
        <taxon>Clostridia</taxon>
        <taxon>Eubacteriales</taxon>
        <taxon>Eubacteriaceae</taxon>
        <taxon>Irregularibacter</taxon>
    </lineage>
</organism>
<gene>
    <name evidence="16" type="ORF">NSA47_02745</name>
</gene>
<dbReference type="SUPFAM" id="SSF47384">
    <property type="entry name" value="Homodimeric domain of signal transducing histidine kinase"/>
    <property type="match status" value="1"/>
</dbReference>
<dbReference type="Proteomes" id="UP001205748">
    <property type="component" value="Unassembled WGS sequence"/>
</dbReference>
<dbReference type="Gene3D" id="1.10.287.130">
    <property type="match status" value="1"/>
</dbReference>
<feature type="domain" description="Histidine kinase" evidence="15">
    <location>
        <begin position="399"/>
        <end position="597"/>
    </location>
</feature>
<dbReference type="EMBL" id="JANKAS010000002">
    <property type="protein sequence ID" value="MCR1897905.1"/>
    <property type="molecule type" value="Genomic_DNA"/>
</dbReference>
<dbReference type="SUPFAM" id="SSF55874">
    <property type="entry name" value="ATPase domain of HSP90 chaperone/DNA topoisomerase II/histidine kinase"/>
    <property type="match status" value="1"/>
</dbReference>
<evidence type="ECO:0000256" key="6">
    <source>
        <dbReference type="ARBA" id="ARBA00022679"/>
    </source>
</evidence>
<keyword evidence="9 16" id="KW-0418">Kinase</keyword>
<dbReference type="PROSITE" id="PS50109">
    <property type="entry name" value="HIS_KIN"/>
    <property type="match status" value="1"/>
</dbReference>
<dbReference type="InterPro" id="IPR036097">
    <property type="entry name" value="HisK_dim/P_sf"/>
</dbReference>
<dbReference type="InterPro" id="IPR005467">
    <property type="entry name" value="His_kinase_dom"/>
</dbReference>
<protein>
    <recommendedName>
        <fullName evidence="3">histidine kinase</fullName>
        <ecNumber evidence="3">2.7.13.3</ecNumber>
    </recommendedName>
</protein>
<dbReference type="FunFam" id="1.10.287.130:FF:000001">
    <property type="entry name" value="Two-component sensor histidine kinase"/>
    <property type="match status" value="1"/>
</dbReference>
<feature type="transmembrane region" description="Helical" evidence="14">
    <location>
        <begin position="12"/>
        <end position="31"/>
    </location>
</feature>
<keyword evidence="12" id="KW-0902">Two-component regulatory system</keyword>
<evidence type="ECO:0000256" key="5">
    <source>
        <dbReference type="ARBA" id="ARBA00022553"/>
    </source>
</evidence>
<keyword evidence="13 14" id="KW-0472">Membrane</keyword>
<evidence type="ECO:0000313" key="17">
    <source>
        <dbReference type="Proteomes" id="UP001205748"/>
    </source>
</evidence>
<evidence type="ECO:0000256" key="13">
    <source>
        <dbReference type="ARBA" id="ARBA00023136"/>
    </source>
</evidence>
<dbReference type="SMART" id="SM00388">
    <property type="entry name" value="HisKA"/>
    <property type="match status" value="1"/>
</dbReference>
<dbReference type="PANTHER" id="PTHR45528">
    <property type="entry name" value="SENSOR HISTIDINE KINASE CPXA"/>
    <property type="match status" value="1"/>
</dbReference>
<feature type="transmembrane region" description="Helical" evidence="14">
    <location>
        <begin position="215"/>
        <end position="234"/>
    </location>
</feature>
<comment type="caution">
    <text evidence="16">The sequence shown here is derived from an EMBL/GenBank/DDBJ whole genome shotgun (WGS) entry which is preliminary data.</text>
</comment>
<evidence type="ECO:0000256" key="1">
    <source>
        <dbReference type="ARBA" id="ARBA00000085"/>
    </source>
</evidence>
<evidence type="ECO:0000256" key="2">
    <source>
        <dbReference type="ARBA" id="ARBA00004651"/>
    </source>
</evidence>
<keyword evidence="5" id="KW-0597">Phosphoprotein</keyword>
<keyword evidence="4" id="KW-1003">Cell membrane</keyword>
<dbReference type="Pfam" id="PF02518">
    <property type="entry name" value="HATPase_c"/>
    <property type="match status" value="1"/>
</dbReference>
<name>A0AAE3HEB0_9FIRM</name>
<dbReference type="InterPro" id="IPR036890">
    <property type="entry name" value="HATPase_C_sf"/>
</dbReference>
<keyword evidence="17" id="KW-1185">Reference proteome</keyword>
<evidence type="ECO:0000313" key="16">
    <source>
        <dbReference type="EMBL" id="MCR1897905.1"/>
    </source>
</evidence>
<dbReference type="InterPro" id="IPR003661">
    <property type="entry name" value="HisK_dim/P_dom"/>
</dbReference>
<dbReference type="GO" id="GO:0000155">
    <property type="term" value="F:phosphorelay sensor kinase activity"/>
    <property type="evidence" value="ECO:0007669"/>
    <property type="project" value="InterPro"/>
</dbReference>
<dbReference type="AlphaFoldDB" id="A0AAE3HEB0"/>
<keyword evidence="7 14" id="KW-0812">Transmembrane</keyword>
<dbReference type="EC" id="2.7.13.3" evidence="3"/>
<keyword evidence="11 14" id="KW-1133">Transmembrane helix</keyword>
<dbReference type="InterPro" id="IPR050398">
    <property type="entry name" value="HssS/ArlS-like"/>
</dbReference>
<dbReference type="SMART" id="SM00387">
    <property type="entry name" value="HATPase_c"/>
    <property type="match status" value="1"/>
</dbReference>
<evidence type="ECO:0000256" key="3">
    <source>
        <dbReference type="ARBA" id="ARBA00012438"/>
    </source>
</evidence>
<dbReference type="PANTHER" id="PTHR45528:SF1">
    <property type="entry name" value="SENSOR HISTIDINE KINASE CPXA"/>
    <property type="match status" value="1"/>
</dbReference>
<dbReference type="GO" id="GO:0005524">
    <property type="term" value="F:ATP binding"/>
    <property type="evidence" value="ECO:0007669"/>
    <property type="project" value="UniProtKB-KW"/>
</dbReference>
<evidence type="ECO:0000256" key="14">
    <source>
        <dbReference type="SAM" id="Phobius"/>
    </source>
</evidence>
<dbReference type="Gene3D" id="3.30.565.10">
    <property type="entry name" value="Histidine kinase-like ATPase, C-terminal domain"/>
    <property type="match status" value="1"/>
</dbReference>
<proteinExistence type="predicted"/>
<dbReference type="GO" id="GO:0005886">
    <property type="term" value="C:plasma membrane"/>
    <property type="evidence" value="ECO:0007669"/>
    <property type="project" value="UniProtKB-SubCell"/>
</dbReference>
<keyword evidence="10" id="KW-0067">ATP-binding</keyword>
<evidence type="ECO:0000256" key="7">
    <source>
        <dbReference type="ARBA" id="ARBA00022692"/>
    </source>
</evidence>
<dbReference type="InterPro" id="IPR003594">
    <property type="entry name" value="HATPase_dom"/>
</dbReference>
<evidence type="ECO:0000256" key="9">
    <source>
        <dbReference type="ARBA" id="ARBA00022777"/>
    </source>
</evidence>
<feature type="transmembrane region" description="Helical" evidence="14">
    <location>
        <begin position="173"/>
        <end position="195"/>
    </location>
</feature>
<accession>A0AAE3HEB0</accession>
<comment type="subcellular location">
    <subcellularLocation>
        <location evidence="2">Cell membrane</location>
        <topology evidence="2">Multi-pass membrane protein</topology>
    </subcellularLocation>
</comment>
<dbReference type="CDD" id="cd00082">
    <property type="entry name" value="HisKA"/>
    <property type="match status" value="1"/>
</dbReference>